<dbReference type="GO" id="GO:0005829">
    <property type="term" value="C:cytosol"/>
    <property type="evidence" value="ECO:0007669"/>
    <property type="project" value="TreeGrafter"/>
</dbReference>
<dbReference type="CDD" id="cd00038">
    <property type="entry name" value="CAP_ED"/>
    <property type="match status" value="1"/>
</dbReference>
<sequence>MPDLDRSLIANLPPFEGLSGPDLDRILAEARPARYPKGRAVFEQDAQARSFFLLLNGHIRVVRSTADGDRIVMRYIDEGELFGIAPAIGRETYPATAVAAVDCVVLAWPSALWADFAARYPPFAACAARTVGDRLQESHARVMEMATEQVEQRIALTVLRLAERSGRKTQDGIEIDFPVSRKDIAEMAGTTLHTVSRLLSTWEERGLVVGGRQRVVVTDADGLKRIAQSRKRR</sequence>
<evidence type="ECO:0000259" key="5">
    <source>
        <dbReference type="PROSITE" id="PS51063"/>
    </source>
</evidence>
<dbReference type="InterPro" id="IPR050397">
    <property type="entry name" value="Env_Response_Regulators"/>
</dbReference>
<organism evidence="6 7">
    <name type="scientific">Kaustia mangrovi</name>
    <dbReference type="NCBI Taxonomy" id="2593653"/>
    <lineage>
        <taxon>Bacteria</taxon>
        <taxon>Pseudomonadati</taxon>
        <taxon>Pseudomonadota</taxon>
        <taxon>Alphaproteobacteria</taxon>
        <taxon>Hyphomicrobiales</taxon>
        <taxon>Parvibaculaceae</taxon>
        <taxon>Kaustia</taxon>
    </lineage>
</organism>
<evidence type="ECO:0000256" key="2">
    <source>
        <dbReference type="ARBA" id="ARBA00023125"/>
    </source>
</evidence>
<dbReference type="RefSeq" id="WP_213162031.1">
    <property type="nucleotide sequence ID" value="NZ_CP058214.1"/>
</dbReference>
<keyword evidence="7" id="KW-1185">Reference proteome</keyword>
<dbReference type="PANTHER" id="PTHR24567">
    <property type="entry name" value="CRP FAMILY TRANSCRIPTIONAL REGULATORY PROTEIN"/>
    <property type="match status" value="1"/>
</dbReference>
<dbReference type="Gene3D" id="1.10.10.10">
    <property type="entry name" value="Winged helix-like DNA-binding domain superfamily/Winged helix DNA-binding domain"/>
    <property type="match status" value="1"/>
</dbReference>
<proteinExistence type="predicted"/>
<dbReference type="AlphaFoldDB" id="A0A7S8C7C9"/>
<dbReference type="InterPro" id="IPR018490">
    <property type="entry name" value="cNMP-bd_dom_sf"/>
</dbReference>
<dbReference type="GO" id="GO:0003700">
    <property type="term" value="F:DNA-binding transcription factor activity"/>
    <property type="evidence" value="ECO:0007669"/>
    <property type="project" value="TreeGrafter"/>
</dbReference>
<dbReference type="SUPFAM" id="SSF46785">
    <property type="entry name" value="Winged helix' DNA-binding domain"/>
    <property type="match status" value="1"/>
</dbReference>
<dbReference type="InterPro" id="IPR036388">
    <property type="entry name" value="WH-like_DNA-bd_sf"/>
</dbReference>
<dbReference type="PRINTS" id="PR00034">
    <property type="entry name" value="HTHCRP"/>
</dbReference>
<protein>
    <submittedName>
        <fullName evidence="6">Crp/Fnr family transcriptional regulator</fullName>
    </submittedName>
</protein>
<dbReference type="PROSITE" id="PS50042">
    <property type="entry name" value="CNMP_BINDING_3"/>
    <property type="match status" value="1"/>
</dbReference>
<gene>
    <name evidence="6" type="ORF">HW532_19320</name>
</gene>
<dbReference type="InterPro" id="IPR014710">
    <property type="entry name" value="RmlC-like_jellyroll"/>
</dbReference>
<dbReference type="Gene3D" id="2.60.120.10">
    <property type="entry name" value="Jelly Rolls"/>
    <property type="match status" value="1"/>
</dbReference>
<dbReference type="EMBL" id="CP058214">
    <property type="protein sequence ID" value="QPC44661.1"/>
    <property type="molecule type" value="Genomic_DNA"/>
</dbReference>
<dbReference type="InterPro" id="IPR000595">
    <property type="entry name" value="cNMP-bd_dom"/>
</dbReference>
<dbReference type="KEGG" id="kmn:HW532_19320"/>
<evidence type="ECO:0000256" key="1">
    <source>
        <dbReference type="ARBA" id="ARBA00023015"/>
    </source>
</evidence>
<dbReference type="GO" id="GO:0003677">
    <property type="term" value="F:DNA binding"/>
    <property type="evidence" value="ECO:0007669"/>
    <property type="project" value="UniProtKB-KW"/>
</dbReference>
<name>A0A7S8C7C9_9HYPH</name>
<dbReference type="Proteomes" id="UP000593594">
    <property type="component" value="Chromosome"/>
</dbReference>
<reference evidence="6 7" key="1">
    <citation type="submission" date="2020-06" db="EMBL/GenBank/DDBJ databases">
        <title>Genome sequence of 2 isolates from Red Sea Mangroves.</title>
        <authorList>
            <person name="Sefrji F."/>
            <person name="Michoud G."/>
            <person name="Merlino G."/>
            <person name="Daffonchio D."/>
        </authorList>
    </citation>
    <scope>NUCLEOTIDE SEQUENCE [LARGE SCALE GENOMIC DNA]</scope>
    <source>
        <strain evidence="6 7">R1DC25</strain>
    </source>
</reference>
<keyword evidence="1" id="KW-0805">Transcription regulation</keyword>
<evidence type="ECO:0000313" key="7">
    <source>
        <dbReference type="Proteomes" id="UP000593594"/>
    </source>
</evidence>
<dbReference type="InterPro" id="IPR036390">
    <property type="entry name" value="WH_DNA-bd_sf"/>
</dbReference>
<accession>A0A7S8C7C9</accession>
<feature type="domain" description="HTH crp-type" evidence="5">
    <location>
        <begin position="148"/>
        <end position="221"/>
    </location>
</feature>
<keyword evidence="3" id="KW-0804">Transcription</keyword>
<dbReference type="InterPro" id="IPR012318">
    <property type="entry name" value="HTH_CRP"/>
</dbReference>
<evidence type="ECO:0000313" key="6">
    <source>
        <dbReference type="EMBL" id="QPC44661.1"/>
    </source>
</evidence>
<dbReference type="Pfam" id="PF13545">
    <property type="entry name" value="HTH_Crp_2"/>
    <property type="match status" value="1"/>
</dbReference>
<dbReference type="SUPFAM" id="SSF51206">
    <property type="entry name" value="cAMP-binding domain-like"/>
    <property type="match status" value="1"/>
</dbReference>
<feature type="domain" description="Cyclic nucleotide-binding" evidence="4">
    <location>
        <begin position="14"/>
        <end position="107"/>
    </location>
</feature>
<dbReference type="CDD" id="cd00092">
    <property type="entry name" value="HTH_CRP"/>
    <property type="match status" value="1"/>
</dbReference>
<evidence type="ECO:0000259" key="4">
    <source>
        <dbReference type="PROSITE" id="PS50042"/>
    </source>
</evidence>
<dbReference type="PROSITE" id="PS51063">
    <property type="entry name" value="HTH_CRP_2"/>
    <property type="match status" value="1"/>
</dbReference>
<evidence type="ECO:0000256" key="3">
    <source>
        <dbReference type="ARBA" id="ARBA00023163"/>
    </source>
</evidence>
<dbReference type="SMART" id="SM00100">
    <property type="entry name" value="cNMP"/>
    <property type="match status" value="1"/>
</dbReference>
<keyword evidence="2" id="KW-0238">DNA-binding</keyword>
<dbReference type="SMART" id="SM00419">
    <property type="entry name" value="HTH_CRP"/>
    <property type="match status" value="1"/>
</dbReference>
<dbReference type="Pfam" id="PF00027">
    <property type="entry name" value="cNMP_binding"/>
    <property type="match status" value="1"/>
</dbReference>
<dbReference type="PANTHER" id="PTHR24567:SF28">
    <property type="entry name" value="LISTERIOLYSIN REGULATORY PROTEIN"/>
    <property type="match status" value="1"/>
</dbReference>